<dbReference type="PANTHER" id="PTHR17204">
    <property type="entry name" value="PRE-MRNA PROCESSING PROTEIN PRP39-RELATED"/>
    <property type="match status" value="1"/>
</dbReference>
<keyword evidence="3" id="KW-0677">Repeat</keyword>
<evidence type="ECO:0000256" key="1">
    <source>
        <dbReference type="ARBA" id="ARBA00004123"/>
    </source>
</evidence>
<comment type="subcellular location">
    <subcellularLocation>
        <location evidence="1">Nucleus</location>
    </subcellularLocation>
</comment>
<keyword evidence="4" id="KW-0508">mRNA splicing</keyword>
<evidence type="ECO:0000256" key="5">
    <source>
        <dbReference type="ARBA" id="ARBA00023242"/>
    </source>
</evidence>
<feature type="domain" description="Suppressor of forked" evidence="6">
    <location>
        <begin position="108"/>
        <end position="241"/>
    </location>
</feature>
<dbReference type="Pfam" id="PF05843">
    <property type="entry name" value="Suf"/>
    <property type="match status" value="1"/>
</dbReference>
<organism evidence="7">
    <name type="scientific">Aplanochytrium stocchinoi</name>
    <dbReference type="NCBI Taxonomy" id="215587"/>
    <lineage>
        <taxon>Eukaryota</taxon>
        <taxon>Sar</taxon>
        <taxon>Stramenopiles</taxon>
        <taxon>Bigyra</taxon>
        <taxon>Labyrinthulomycetes</taxon>
        <taxon>Thraustochytrida</taxon>
        <taxon>Thraustochytriidae</taxon>
        <taxon>Aplanochytrium</taxon>
    </lineage>
</organism>
<evidence type="ECO:0000259" key="6">
    <source>
        <dbReference type="Pfam" id="PF05843"/>
    </source>
</evidence>
<dbReference type="SUPFAM" id="SSF48452">
    <property type="entry name" value="TPR-like"/>
    <property type="match status" value="1"/>
</dbReference>
<dbReference type="InterPro" id="IPR003107">
    <property type="entry name" value="HAT"/>
</dbReference>
<name>A0A7S3PL53_9STRA</name>
<dbReference type="Gene3D" id="1.25.40.10">
    <property type="entry name" value="Tetratricopeptide repeat domain"/>
    <property type="match status" value="1"/>
</dbReference>
<evidence type="ECO:0000256" key="3">
    <source>
        <dbReference type="ARBA" id="ARBA00022737"/>
    </source>
</evidence>
<dbReference type="AlphaFoldDB" id="A0A7S3PL53"/>
<dbReference type="InterPro" id="IPR008847">
    <property type="entry name" value="Suf"/>
</dbReference>
<reference evidence="7" key="1">
    <citation type="submission" date="2021-01" db="EMBL/GenBank/DDBJ databases">
        <authorList>
            <person name="Corre E."/>
            <person name="Pelletier E."/>
            <person name="Niang G."/>
            <person name="Scheremetjew M."/>
            <person name="Finn R."/>
            <person name="Kale V."/>
            <person name="Holt S."/>
            <person name="Cochrane G."/>
            <person name="Meng A."/>
            <person name="Brown T."/>
            <person name="Cohen L."/>
        </authorList>
    </citation>
    <scope>NUCLEOTIDE SEQUENCE</scope>
    <source>
        <strain evidence="7">GSBS06</strain>
    </source>
</reference>
<dbReference type="InterPro" id="IPR011990">
    <property type="entry name" value="TPR-like_helical_dom_sf"/>
</dbReference>
<dbReference type="GO" id="GO:0005634">
    <property type="term" value="C:nucleus"/>
    <property type="evidence" value="ECO:0007669"/>
    <property type="project" value="UniProtKB-SubCell"/>
</dbReference>
<keyword evidence="2" id="KW-0507">mRNA processing</keyword>
<keyword evidence="5" id="KW-0539">Nucleus</keyword>
<dbReference type="GO" id="GO:0006397">
    <property type="term" value="P:mRNA processing"/>
    <property type="evidence" value="ECO:0007669"/>
    <property type="project" value="UniProtKB-KW"/>
</dbReference>
<dbReference type="SMART" id="SM00386">
    <property type="entry name" value="HAT"/>
    <property type="match status" value="2"/>
</dbReference>
<dbReference type="GO" id="GO:0008380">
    <property type="term" value="P:RNA splicing"/>
    <property type="evidence" value="ECO:0007669"/>
    <property type="project" value="UniProtKB-KW"/>
</dbReference>
<dbReference type="PANTHER" id="PTHR17204:SF25">
    <property type="entry name" value="RRM DOMAIN-CONTAINING PROTEIN"/>
    <property type="match status" value="1"/>
</dbReference>
<protein>
    <recommendedName>
        <fullName evidence="6">Suppressor of forked domain-containing protein</fullName>
    </recommendedName>
</protein>
<gene>
    <name evidence="7" type="ORF">ASTO00021_LOCUS13049</name>
</gene>
<proteinExistence type="predicted"/>
<accession>A0A7S3PL53</accession>
<evidence type="ECO:0000313" key="7">
    <source>
        <dbReference type="EMBL" id="CAE0442938.1"/>
    </source>
</evidence>
<evidence type="ECO:0000256" key="4">
    <source>
        <dbReference type="ARBA" id="ARBA00023187"/>
    </source>
</evidence>
<sequence length="273" mass="31636">MEQATQDYLSVPIWMKLLEYIFENKRIFGSQKREETVQNALVHAGYDIANGFQVWKFCIEHAESKESKLDLIDQVLRIPLLQVHVEDEGVAEAQKLLKQLEGDEAQRSKIPEREEAMKKARSIARARASLENKIAAFPVESRLPGSGTNDKGLAKLWYEYIQLECSNKSKSDYDEKRVTSVFERAVACCCLSANLWIQYLTFLDFRLKDNRLSLQMHERAVRNCPWSFNLWISYLRALERKVLKEADEPGKTLQLQQSVLTRALSCQFRDAQK</sequence>
<evidence type="ECO:0000256" key="2">
    <source>
        <dbReference type="ARBA" id="ARBA00022664"/>
    </source>
</evidence>
<dbReference type="EMBL" id="HBIN01017127">
    <property type="protein sequence ID" value="CAE0442938.1"/>
    <property type="molecule type" value="Transcribed_RNA"/>
</dbReference>